<dbReference type="InterPro" id="IPR000182">
    <property type="entry name" value="GNAT_dom"/>
</dbReference>
<reference evidence="5" key="1">
    <citation type="submission" date="2018-11" db="EMBL/GenBank/DDBJ databases">
        <title>Complete genome sequence of Paenibacillus sp. ML311-T8.</title>
        <authorList>
            <person name="Nam Y.-D."/>
            <person name="Kang J."/>
            <person name="Chung W.-H."/>
            <person name="Park Y.S."/>
        </authorList>
    </citation>
    <scope>NUCLEOTIDE SEQUENCE [LARGE SCALE GENOMIC DNA]</scope>
    <source>
        <strain evidence="5">ML311-T8</strain>
    </source>
</reference>
<dbReference type="CDD" id="cd04301">
    <property type="entry name" value="NAT_SF"/>
    <property type="match status" value="1"/>
</dbReference>
<dbReference type="PROSITE" id="PS51186">
    <property type="entry name" value="GNAT"/>
    <property type="match status" value="1"/>
</dbReference>
<evidence type="ECO:0000256" key="2">
    <source>
        <dbReference type="ARBA" id="ARBA00023315"/>
    </source>
</evidence>
<dbReference type="Pfam" id="PF00583">
    <property type="entry name" value="Acetyltransf_1"/>
    <property type="match status" value="1"/>
</dbReference>
<accession>A0A6B8RU83</accession>
<keyword evidence="1 4" id="KW-0808">Transferase</keyword>
<evidence type="ECO:0000256" key="1">
    <source>
        <dbReference type="ARBA" id="ARBA00022679"/>
    </source>
</evidence>
<dbReference type="OrthoDB" id="67353at2"/>
<dbReference type="InterPro" id="IPR050832">
    <property type="entry name" value="Bact_Acetyltransf"/>
</dbReference>
<dbReference type="SUPFAM" id="SSF55729">
    <property type="entry name" value="Acyl-CoA N-acyltransferases (Nat)"/>
    <property type="match status" value="1"/>
</dbReference>
<evidence type="ECO:0000259" key="3">
    <source>
        <dbReference type="PROSITE" id="PS51186"/>
    </source>
</evidence>
<dbReference type="RefSeq" id="WP_155704664.1">
    <property type="nucleotide sequence ID" value="NZ_CP034235.1"/>
</dbReference>
<dbReference type="KEGG" id="ppsc:EHS13_33880"/>
<dbReference type="InterPro" id="IPR016181">
    <property type="entry name" value="Acyl_CoA_acyltransferase"/>
</dbReference>
<dbReference type="PANTHER" id="PTHR43877">
    <property type="entry name" value="AMINOALKYLPHOSPHONATE N-ACETYLTRANSFERASE-RELATED-RELATED"/>
    <property type="match status" value="1"/>
</dbReference>
<protein>
    <submittedName>
        <fullName evidence="4">GNAT family N-acetyltransferase</fullName>
    </submittedName>
</protein>
<dbReference type="AlphaFoldDB" id="A0A6B8RU83"/>
<evidence type="ECO:0000313" key="4">
    <source>
        <dbReference type="EMBL" id="QGQ99497.1"/>
    </source>
</evidence>
<evidence type="ECO:0000313" key="5">
    <source>
        <dbReference type="Proteomes" id="UP000426246"/>
    </source>
</evidence>
<dbReference type="EMBL" id="CP034235">
    <property type="protein sequence ID" value="QGQ99497.1"/>
    <property type="molecule type" value="Genomic_DNA"/>
</dbReference>
<dbReference type="GO" id="GO:0016747">
    <property type="term" value="F:acyltransferase activity, transferring groups other than amino-acyl groups"/>
    <property type="evidence" value="ECO:0007669"/>
    <property type="project" value="InterPro"/>
</dbReference>
<name>A0A6B8RU83_9BACL</name>
<dbReference type="Gene3D" id="3.40.630.30">
    <property type="match status" value="1"/>
</dbReference>
<keyword evidence="2" id="KW-0012">Acyltransferase</keyword>
<gene>
    <name evidence="4" type="ORF">EHS13_33880</name>
</gene>
<dbReference type="PANTHER" id="PTHR43877:SF2">
    <property type="entry name" value="AMINOALKYLPHOSPHONATE N-ACETYLTRANSFERASE-RELATED"/>
    <property type="match status" value="1"/>
</dbReference>
<feature type="domain" description="N-acetyltransferase" evidence="3">
    <location>
        <begin position="4"/>
        <end position="153"/>
    </location>
</feature>
<proteinExistence type="predicted"/>
<dbReference type="Proteomes" id="UP000426246">
    <property type="component" value="Chromosome"/>
</dbReference>
<sequence>MDKINVQLVSHESIELIGLIAKLDEDLYQRYPEDEVHVVDFTDPSIAEIVFIIAYQNETPVGCGAIRPIDADSTELKRFYVEPAFRQQGIAKQMLVFLEEQAKALQFTRIKLETGAAQPEAVNFYEKHGYQAIDKFGEYVDCISSLCYEKVII</sequence>
<organism evidence="4 5">
    <name type="scientific">Paenibacillus psychroresistens</name>
    <dbReference type="NCBI Taxonomy" id="1778678"/>
    <lineage>
        <taxon>Bacteria</taxon>
        <taxon>Bacillati</taxon>
        <taxon>Bacillota</taxon>
        <taxon>Bacilli</taxon>
        <taxon>Bacillales</taxon>
        <taxon>Paenibacillaceae</taxon>
        <taxon>Paenibacillus</taxon>
    </lineage>
</organism>
<keyword evidence="5" id="KW-1185">Reference proteome</keyword>